<protein>
    <recommendedName>
        <fullName evidence="3">RES domain-containing protein</fullName>
    </recommendedName>
</protein>
<organism evidence="1 2">
    <name type="scientific">Donghicola eburneus</name>
    <dbReference type="NCBI Taxonomy" id="393278"/>
    <lineage>
        <taxon>Bacteria</taxon>
        <taxon>Pseudomonadati</taxon>
        <taxon>Pseudomonadota</taxon>
        <taxon>Alphaproteobacteria</taxon>
        <taxon>Rhodobacterales</taxon>
        <taxon>Roseobacteraceae</taxon>
        <taxon>Donghicola</taxon>
    </lineage>
</organism>
<dbReference type="AlphaFoldDB" id="A0A1M4N154"/>
<gene>
    <name evidence="1" type="ORF">KARMA_2766</name>
</gene>
<evidence type="ECO:0000313" key="2">
    <source>
        <dbReference type="Proteomes" id="UP000184085"/>
    </source>
</evidence>
<keyword evidence="2" id="KW-1185">Reference proteome</keyword>
<evidence type="ECO:0000313" key="1">
    <source>
        <dbReference type="EMBL" id="SCM68543.1"/>
    </source>
</evidence>
<dbReference type="EMBL" id="FMJB01000055">
    <property type="protein sequence ID" value="SCM68543.1"/>
    <property type="molecule type" value="Genomic_DNA"/>
</dbReference>
<reference evidence="2" key="1">
    <citation type="submission" date="2016-09" db="EMBL/GenBank/DDBJ databases">
        <authorList>
            <person name="Wibberg D."/>
        </authorList>
    </citation>
    <scope>NUCLEOTIDE SEQUENCE [LARGE SCALE GENOMIC DNA]</scope>
</reference>
<name>A0A1M4N154_9RHOB</name>
<proteinExistence type="predicted"/>
<evidence type="ECO:0008006" key="3">
    <source>
        <dbReference type="Google" id="ProtNLM"/>
    </source>
</evidence>
<accession>A0A1M4N154</accession>
<dbReference type="Proteomes" id="UP000184085">
    <property type="component" value="Unassembled WGS sequence"/>
</dbReference>
<sequence>MNRGRCISAHAAPAKGSRTPSHNFAAGCCRLRSGLFIPCYRCCAEQHSGARVGPLGQGCFAYGLRMADVCTLGVVENKNIESHFYIESYRVEWSAFVFGLELEMFSSNLSEQEILLRIYEFRKKVRAGISDKECLDAVTGIFGDVYSFPTKTGVYPVGQHFMRARPIGDNETQIPYSTIKTVHDAWEPPRDRVCYQGRLNSIGESLLYCCPNDPILAIQEARAEETKQVALMVYRSTRPINVATIGGYRASRLPKDKLTEMFYLFLEEEFGRDVPKGQEQIYSITRNIAQTFFCHPEQDAYCYRSVQSSEKFNVAFLSGRAKSCLDLRGVLICDNQASTDKELNVRFVVSFLNSGEAVYHRVGSIAQKALFPEIG</sequence>